<dbReference type="Gene3D" id="3.40.50.410">
    <property type="entry name" value="von Willebrand factor, type A domain"/>
    <property type="match status" value="2"/>
</dbReference>
<dbReference type="GO" id="GO:0034513">
    <property type="term" value="F:box H/ACA snoRNA binding"/>
    <property type="evidence" value="ECO:0007669"/>
    <property type="project" value="TreeGrafter"/>
</dbReference>
<name>A0A3B0TIX9_9ZZZZ</name>
<gene>
    <name evidence="3" type="ORF">MNBD_ALPHA09-851</name>
</gene>
<organism evidence="3">
    <name type="scientific">hydrothermal vent metagenome</name>
    <dbReference type="NCBI Taxonomy" id="652676"/>
    <lineage>
        <taxon>unclassified sequences</taxon>
        <taxon>metagenomes</taxon>
        <taxon>ecological metagenomes</taxon>
    </lineage>
</organism>
<feature type="domain" description="Putative Flp pilus-assembly TadG-like N-terminal" evidence="2">
    <location>
        <begin position="26"/>
        <end position="72"/>
    </location>
</feature>
<dbReference type="PANTHER" id="PTHR23237:SF6">
    <property type="entry name" value="H_ACA RIBONUCLEOPROTEIN COMPLEX SUBUNIT 1"/>
    <property type="match status" value="1"/>
</dbReference>
<evidence type="ECO:0000259" key="2">
    <source>
        <dbReference type="Pfam" id="PF13400"/>
    </source>
</evidence>
<dbReference type="AlphaFoldDB" id="A0A3B0TIX9"/>
<dbReference type="SUPFAM" id="SSF53300">
    <property type="entry name" value="vWA-like"/>
    <property type="match status" value="1"/>
</dbReference>
<feature type="compositionally biased region" description="Gly residues" evidence="1">
    <location>
        <begin position="270"/>
        <end position="326"/>
    </location>
</feature>
<dbReference type="EMBL" id="UOEM01000060">
    <property type="protein sequence ID" value="VAW13267.1"/>
    <property type="molecule type" value="Genomic_DNA"/>
</dbReference>
<dbReference type="GO" id="GO:0031429">
    <property type="term" value="C:box H/ACA snoRNP complex"/>
    <property type="evidence" value="ECO:0007669"/>
    <property type="project" value="TreeGrafter"/>
</dbReference>
<dbReference type="Pfam" id="PF13400">
    <property type="entry name" value="Tad"/>
    <property type="match status" value="1"/>
</dbReference>
<protein>
    <submittedName>
        <fullName evidence="3">Phage attachment protein #Inoviridae protein Gp3</fullName>
    </submittedName>
</protein>
<proteinExistence type="predicted"/>
<feature type="region of interest" description="Disordered" evidence="1">
    <location>
        <begin position="347"/>
        <end position="366"/>
    </location>
</feature>
<reference evidence="3" key="1">
    <citation type="submission" date="2018-06" db="EMBL/GenBank/DDBJ databases">
        <authorList>
            <person name="Zhirakovskaya E."/>
        </authorList>
    </citation>
    <scope>NUCLEOTIDE SEQUENCE</scope>
</reference>
<feature type="region of interest" description="Disordered" evidence="1">
    <location>
        <begin position="270"/>
        <end position="329"/>
    </location>
</feature>
<sequence length="600" mass="63204">MVREKLSRSARAARRLFLRTVRSDRGNVAMLFALSMLPIVGGVGGAVDFSRAYVAQSRLLEAIDAAALAVGASQLTNIDEMEVMAQNFFDANYDNKGIGGGTQITLSADGSIITINAVTTVETLLLGVVGMETIDVVASTEVVKESKSLEIALVLDNTGSMRRNGKIDALKEASETLVDILFGEETVHPKLKISLVPFSQTVNVGPNTKDLGWIDVNALSSIHGQNFVSESSVSRMILPAEPKYAAINAWADALGGPAVINSQWGIRGGRGGGKGGGSGGGGGRGGGGSGGGSGGGWGGGGGGGGGGGWGGGLASDGGGGGGGGGEPETVNIFDLFDAINNKSWAGCVESRPEPYDTTDDTPGESTPDTLFVPYFAPDEPDNDDSVQNDYLDDEIEGDFETRQSYIGKYTNANVSGSGPNWGCNLPPVTPLVNVKATLVSAIDDMVASGYTHIPLGLVWGWRILSPSEPFTEGVAYDDEETTKALILLTDGYNTIRRQYTDNISAYSAYGYVTKERFGTSSYNTHRNQLDPKTAAVCESIKETDIRVYTITFQLGDGSIKDLMRDCATEPGLYFDSPDNEELQTTFRAIARDLSNLRISK</sequence>
<dbReference type="PANTHER" id="PTHR23237">
    <property type="entry name" value="NUCLEOLAR PROTEIN FAMILY A MEMBER 1 SNORNP PROTEIN GAR1"/>
    <property type="match status" value="1"/>
</dbReference>
<evidence type="ECO:0000256" key="1">
    <source>
        <dbReference type="SAM" id="MobiDB-lite"/>
    </source>
</evidence>
<dbReference type="InterPro" id="IPR036465">
    <property type="entry name" value="vWFA_dom_sf"/>
</dbReference>
<dbReference type="GO" id="GO:0000454">
    <property type="term" value="P:snoRNA guided rRNA pseudouridine synthesis"/>
    <property type="evidence" value="ECO:0007669"/>
    <property type="project" value="TreeGrafter"/>
</dbReference>
<accession>A0A3B0TIX9</accession>
<dbReference type="InterPro" id="IPR028087">
    <property type="entry name" value="Tad_N"/>
</dbReference>
<evidence type="ECO:0000313" key="3">
    <source>
        <dbReference type="EMBL" id="VAW13267.1"/>
    </source>
</evidence>